<feature type="region of interest" description="Disordered" evidence="9">
    <location>
        <begin position="1711"/>
        <end position="1733"/>
    </location>
</feature>
<accession>A0AAE9E2R4</accession>
<dbReference type="InterPro" id="IPR057596">
    <property type="entry name" value="RDRP_core"/>
</dbReference>
<dbReference type="GO" id="GO:0003723">
    <property type="term" value="F:RNA binding"/>
    <property type="evidence" value="ECO:0007669"/>
    <property type="project" value="UniProtKB-KW"/>
</dbReference>
<dbReference type="InterPro" id="IPR007855">
    <property type="entry name" value="RDRP"/>
</dbReference>
<keyword evidence="5" id="KW-0548">Nucleotidyltransferase</keyword>
<dbReference type="Pfam" id="PF24642">
    <property type="entry name" value="DUF7636"/>
    <property type="match status" value="1"/>
</dbReference>
<feature type="domain" description="DUF7752" evidence="13">
    <location>
        <begin position="1429"/>
        <end position="1558"/>
    </location>
</feature>
<keyword evidence="7" id="KW-0943">RNA-mediated gene silencing</keyword>
<evidence type="ECO:0000259" key="13">
    <source>
        <dbReference type="Pfam" id="PF24934"/>
    </source>
</evidence>
<keyword evidence="17" id="KW-1185">Reference proteome</keyword>
<feature type="region of interest" description="Disordered" evidence="9">
    <location>
        <begin position="1115"/>
        <end position="1156"/>
    </location>
</feature>
<organism evidence="16 17">
    <name type="scientific">Caenorhabditis briggsae</name>
    <dbReference type="NCBI Taxonomy" id="6238"/>
    <lineage>
        <taxon>Eukaryota</taxon>
        <taxon>Metazoa</taxon>
        <taxon>Ecdysozoa</taxon>
        <taxon>Nematoda</taxon>
        <taxon>Chromadorea</taxon>
        <taxon>Rhabditida</taxon>
        <taxon>Rhabditina</taxon>
        <taxon>Rhabditomorpha</taxon>
        <taxon>Rhabditoidea</taxon>
        <taxon>Rhabditidae</taxon>
        <taxon>Peloderinae</taxon>
        <taxon>Caenorhabditis</taxon>
    </lineage>
</organism>
<keyword evidence="6" id="KW-0694">RNA-binding</keyword>
<protein>
    <recommendedName>
        <fullName evidence="2">RNA-directed RNA polymerase</fullName>
        <ecNumber evidence="2">2.7.7.48</ecNumber>
    </recommendedName>
</protein>
<proteinExistence type="inferred from homology"/>
<evidence type="ECO:0000256" key="2">
    <source>
        <dbReference type="ARBA" id="ARBA00012494"/>
    </source>
</evidence>
<gene>
    <name evidence="16" type="ORF">L5515_000741</name>
</gene>
<dbReference type="Pfam" id="PF26253">
    <property type="entry name" value="RdRP_head"/>
    <property type="match status" value="1"/>
</dbReference>
<dbReference type="EC" id="2.7.7.48" evidence="2"/>
<dbReference type="Pfam" id="PF05183">
    <property type="entry name" value="RdRP"/>
    <property type="match status" value="1"/>
</dbReference>
<dbReference type="PANTHER" id="PTHR23079:SF54">
    <property type="entry name" value="RNA-DIRECTED RNA POLYMERASE"/>
    <property type="match status" value="1"/>
</dbReference>
<evidence type="ECO:0000259" key="12">
    <source>
        <dbReference type="Pfam" id="PF24643"/>
    </source>
</evidence>
<evidence type="ECO:0000259" key="15">
    <source>
        <dbReference type="Pfam" id="PF26253"/>
    </source>
</evidence>
<evidence type="ECO:0000259" key="11">
    <source>
        <dbReference type="Pfam" id="PF24642"/>
    </source>
</evidence>
<evidence type="ECO:0000256" key="8">
    <source>
        <dbReference type="ARBA" id="ARBA00048744"/>
    </source>
</evidence>
<reference evidence="16 17" key="1">
    <citation type="submission" date="2022-04" db="EMBL/GenBank/DDBJ databases">
        <title>Chromosome-level reference genomes for two strains of Caenorhabditis briggsae: an improved platform for comparative genomics.</title>
        <authorList>
            <person name="Stevens L."/>
            <person name="Andersen E."/>
        </authorList>
    </citation>
    <scope>NUCLEOTIDE SEQUENCE [LARGE SCALE GENOMIC DNA]</scope>
    <source>
        <strain evidence="16">VX34</strain>
        <tissue evidence="16">Whole-organism</tissue>
    </source>
</reference>
<evidence type="ECO:0000256" key="4">
    <source>
        <dbReference type="ARBA" id="ARBA00022679"/>
    </source>
</evidence>
<evidence type="ECO:0000256" key="3">
    <source>
        <dbReference type="ARBA" id="ARBA00022484"/>
    </source>
</evidence>
<keyword evidence="4" id="KW-0808">Transferase</keyword>
<evidence type="ECO:0000313" key="16">
    <source>
        <dbReference type="EMBL" id="UMM11473.1"/>
    </source>
</evidence>
<dbReference type="InterPro" id="IPR056654">
    <property type="entry name" value="DUF7752"/>
</dbReference>
<sequence>MTTSVITSFVKLSIPGNKNGDDSHIEEQENFVITRFNQNRIETKIDGERIKVSSDHEDPFFETTFQIKSESGFPSWFLDIVAQVVDGLDRTNQRLAGTLSLHHPALFDKTLILSERDLPTERILFGNIWDTIFYNHWDVCFPNRNNHKRNNNSQNRSTQRNGHIVEYDKIKSHFDFDRPYPITVEFTIREQRLREVPEEPEKGNKQVITADKGQEKSKMKTVMQLADVKYQLSFEGDSIRQIIVDNDSFWTNEENKKVCKKRIYFVLKTPVVVRNTINFLLGSDKSPAFANRTLDLPCGHTTKRRSSRRVLTENKIFCLEFDKSDLDFGKIHTIVSRLRSRFNVPVEFGRFYDKDYVIPFGRDFPDPIKRETCFGESIYKFNDSPDSKTEQYNSILNSMFEQTPGYDKEAKKARAHLHERKFAYVYLIEALMSRGSVVKDQLIINLDRWERFIEVVREHVKDDNKATISLYERQILCESALEDLLNHVDNQTRVGDLIDVFKRLCVARRDSQTANKVSQESWANGYRKVRKVIMTPSRLIYLAPEITMSNRAVTGADQDGTRIIRATIRDDSMQKLRLSNLRELHEEVVIGHLAEGFEIMGRCYGYLASSNSQMRDGGGYFMERYNKTQLDEYIDRKGKLPDSSFKPKIIDYRQKLGHFENTGSISKAMARLGQCFTQARSCEGVEIELDDYQIIPDVIGGKNASGSPYTFTDGVGTISVRLATDICKSIGIPDVSVPCCYQIRFRGYKGVLVTDPSLDDQADYFKDIYNRGFMTKISSEKEDLVPYTKKVLFRDSQEKFHGSQQGKSKWPIELVKWSAPTPVTLNKPFINILDQASALQSLACHEKIIGRIEQLLDIEMDTFSKCIVKEDNCRSRLQGMPHRINFDGLEQKYGFSLSTEPFFRSLIKASIDVCLARLLRKVQIPIPTNLGRSMFGVTDETGQLQYGQVYVRYTENINNKTPRKNSGRVLTGPIMVTKFPTMCAGDIRMYEAVDIPELHHLTDVIVFPQSGPRSQPDEMAGSDLDGDEYAVIWDPILFFQKNAPAFGYCSEKKNRQFTLGEMDHKMNDFFALSMRQEDVGVTAINHLHQSDQFGIDSDVANSLVEKNAMALDFAKSGDPPLPLTNEGRINPETGLWEPPERSERRPDFSQSRHAGSASYASSRLLGTLHRELRSINDVVMSSSEKQVPVVIDDLLIWEGWEKHKDNATLQMIRYNGQLRSIMETFGVATEAEVFSGCFRDIRNRQSEREQDDMSMYNTESVIEGQMTDLYKKYRKEFFEEFVTPEARMPAYMRLTEPENVRRNYEEVDVLRRVCKHPSDAMMAKAIAYYRVCYENAMKGSDRKLSFAWIAYDILNFVRGKNIMEMENVPVRRLPQFQAIRDHRNAFITDDKNRAKSKYSQFIRRFNSVGKVGESLTQQEIQAKNIILKYVQHNMELQKCLFIIDSWARVKGLICDSDDLTACRNNTQREKLLTSATESSLKWYHLALMIIMVATKKLGTLMDEKQGQSGSKIFEAIHLSDNDLIIKQKLTDADLDRLTISFFRFLSTREFRRLRVLNFSSIGLKSVFMRGEWLVYHTAATQTYYNILLDLRFDELPTSTESIADKQSIHREGDPILLEIPFETNIEKLLNQLREKSRCVQIDGRFDTRFKKKGYGRIIVLSRGTTEAINELKDFTTIKLPRYLSPQDRSISEELSYLLYFKIMDERFVKTIQGSPSQGNRPRPNNKKGMNKTVRSVPARLNNNRRFREYGAVNRAYGGYDDIYQRHTNTYS</sequence>
<evidence type="ECO:0000256" key="5">
    <source>
        <dbReference type="ARBA" id="ARBA00022695"/>
    </source>
</evidence>
<evidence type="ECO:0000256" key="6">
    <source>
        <dbReference type="ARBA" id="ARBA00022884"/>
    </source>
</evidence>
<feature type="domain" description="DUF7637" evidence="12">
    <location>
        <begin position="6"/>
        <end position="108"/>
    </location>
</feature>
<evidence type="ECO:0000259" key="10">
    <source>
        <dbReference type="Pfam" id="PF05183"/>
    </source>
</evidence>
<dbReference type="Pfam" id="PF24643">
    <property type="entry name" value="DUF7637"/>
    <property type="match status" value="1"/>
</dbReference>
<feature type="domain" description="RDRP core" evidence="10">
    <location>
        <begin position="534"/>
        <end position="1171"/>
    </location>
</feature>
<dbReference type="Proteomes" id="UP000829354">
    <property type="component" value="Chromosome I"/>
</dbReference>
<evidence type="ECO:0000256" key="9">
    <source>
        <dbReference type="SAM" id="MobiDB-lite"/>
    </source>
</evidence>
<evidence type="ECO:0000259" key="14">
    <source>
        <dbReference type="Pfam" id="PF25359"/>
    </source>
</evidence>
<dbReference type="InterPro" id="IPR057493">
    <property type="entry name" value="PH_RdRP-assoc"/>
</dbReference>
<evidence type="ECO:0000256" key="1">
    <source>
        <dbReference type="ARBA" id="ARBA00005762"/>
    </source>
</evidence>
<evidence type="ECO:0000256" key="7">
    <source>
        <dbReference type="ARBA" id="ARBA00023158"/>
    </source>
</evidence>
<feature type="domain" description="DUF7636" evidence="11">
    <location>
        <begin position="1610"/>
        <end position="1704"/>
    </location>
</feature>
<dbReference type="InterPro" id="IPR056053">
    <property type="entry name" value="DUF7636"/>
</dbReference>
<name>A0AAE9E2R4_CAEBR</name>
<dbReference type="PANTHER" id="PTHR23079">
    <property type="entry name" value="RNA-DEPENDENT RNA POLYMERASE"/>
    <property type="match status" value="1"/>
</dbReference>
<dbReference type="Pfam" id="PF25359">
    <property type="entry name" value="PH_met_RdRP"/>
    <property type="match status" value="1"/>
</dbReference>
<comment type="catalytic activity">
    <reaction evidence="8">
        <text>RNA(n) + a ribonucleoside 5'-triphosphate = RNA(n+1) + diphosphate</text>
        <dbReference type="Rhea" id="RHEA:21248"/>
        <dbReference type="Rhea" id="RHEA-COMP:14527"/>
        <dbReference type="Rhea" id="RHEA-COMP:17342"/>
        <dbReference type="ChEBI" id="CHEBI:33019"/>
        <dbReference type="ChEBI" id="CHEBI:61557"/>
        <dbReference type="ChEBI" id="CHEBI:140395"/>
        <dbReference type="EC" id="2.7.7.48"/>
    </reaction>
</comment>
<dbReference type="GO" id="GO:0031047">
    <property type="term" value="P:regulatory ncRNA-mediated gene silencing"/>
    <property type="evidence" value="ECO:0007669"/>
    <property type="project" value="UniProtKB-KW"/>
</dbReference>
<dbReference type="Pfam" id="PF24934">
    <property type="entry name" value="DUF7752"/>
    <property type="match status" value="1"/>
</dbReference>
<feature type="compositionally biased region" description="Basic and acidic residues" evidence="9">
    <location>
        <begin position="1138"/>
        <end position="1147"/>
    </location>
</feature>
<dbReference type="GO" id="GO:0003968">
    <property type="term" value="F:RNA-directed RNA polymerase activity"/>
    <property type="evidence" value="ECO:0007669"/>
    <property type="project" value="UniProtKB-KW"/>
</dbReference>
<keyword evidence="3" id="KW-0696">RNA-directed RNA polymerase</keyword>
<feature type="domain" description="RDRP C-terminal head" evidence="15">
    <location>
        <begin position="1201"/>
        <end position="1357"/>
    </location>
</feature>
<comment type="similarity">
    <text evidence="1">Belongs to the RdRP family.</text>
</comment>
<dbReference type="InterPro" id="IPR058752">
    <property type="entry name" value="RDRP_C_head"/>
</dbReference>
<evidence type="ECO:0000313" key="17">
    <source>
        <dbReference type="Proteomes" id="UP000829354"/>
    </source>
</evidence>
<feature type="domain" description="PH-like" evidence="14">
    <location>
        <begin position="113"/>
        <end position="353"/>
    </location>
</feature>
<dbReference type="EMBL" id="CP092620">
    <property type="protein sequence ID" value="UMM11473.1"/>
    <property type="molecule type" value="Genomic_DNA"/>
</dbReference>
<dbReference type="InterPro" id="IPR056054">
    <property type="entry name" value="DUF7637"/>
</dbReference>